<protein>
    <submittedName>
        <fullName evidence="1">FAD-dependent oxidoreductase</fullName>
    </submittedName>
</protein>
<sequence>MSVQIVEWKKYVCRACGVIYDEELGDPDSGIAAGTRFDVIPDDWECPLCGVTKADFVLYEPVVAGAAACAPAQGAPSRTLGVIVVGGGTAGWAAVEAVRALDPDIPITLVSACSADRYRKPELSVSLSEKRTPERLVFETGPAAATRLGVRLVAHTYAIGLSPALHQLRTTAGTFRYRQLILAQGARPVVPSGLPRELCWRVNDLSMWSSMQRRLTAGPARVAVIGAGLVGCELAEDLARAGHMVTVLDVSDRPLATLLPAPASRRLLASWTRLGIHFLPGRSVSVEEQRGIDACAMQRTSDATTAGGGVADVSAARSEKVIRTQHGERIAADLVLCAVGLATEGRLARMAGLEFEHGIVVDSRTLQTSRPDIYALGDCISFAGEPCRFIEPIVAQAEAIAHAVTGCEYAGYRHQSPVIRVKTRSTPIVVRGLPSRELDWQIVEEDDGHLAMAQYRDGDIVSSLTVGSRRVELAA</sequence>
<evidence type="ECO:0000313" key="2">
    <source>
        <dbReference type="Proteomes" id="UP001629235"/>
    </source>
</evidence>
<proteinExistence type="predicted"/>
<name>A0ACC7NRR0_9BURK</name>
<comment type="caution">
    <text evidence="1">The sequence shown here is derived from an EMBL/GenBank/DDBJ whole genome shotgun (WGS) entry which is preliminary data.</text>
</comment>
<reference evidence="1 2" key="1">
    <citation type="journal article" date="2024" name="Chem. Sci.">
        <title>Discovery of megapolipeptins by genome mining of a Burkholderiales bacteria collection.</title>
        <authorList>
            <person name="Paulo B.S."/>
            <person name="Recchia M.J.J."/>
            <person name="Lee S."/>
            <person name="Fergusson C.H."/>
            <person name="Romanowski S.B."/>
            <person name="Hernandez A."/>
            <person name="Krull N."/>
            <person name="Liu D.Y."/>
            <person name="Cavanagh H."/>
            <person name="Bos A."/>
            <person name="Gray C.A."/>
            <person name="Murphy B.T."/>
            <person name="Linington R.G."/>
            <person name="Eustaquio A.S."/>
        </authorList>
    </citation>
    <scope>NUCLEOTIDE SEQUENCE [LARGE SCALE GENOMIC DNA]</scope>
    <source>
        <strain evidence="1 2">RL18-126-BIB-B</strain>
    </source>
</reference>
<dbReference type="EMBL" id="JAQQDW010000217">
    <property type="protein sequence ID" value="MFM0109395.1"/>
    <property type="molecule type" value="Genomic_DNA"/>
</dbReference>
<evidence type="ECO:0000313" key="1">
    <source>
        <dbReference type="EMBL" id="MFM0109395.1"/>
    </source>
</evidence>
<gene>
    <name evidence="1" type="ORF">PQR01_40090</name>
</gene>
<dbReference type="Proteomes" id="UP001629235">
    <property type="component" value="Unassembled WGS sequence"/>
</dbReference>
<accession>A0ACC7NRR0</accession>
<keyword evidence="2" id="KW-1185">Reference proteome</keyword>
<organism evidence="1 2">
    <name type="scientific">Paraburkholderia rhynchosiae</name>
    <dbReference type="NCBI Taxonomy" id="487049"/>
    <lineage>
        <taxon>Bacteria</taxon>
        <taxon>Pseudomonadati</taxon>
        <taxon>Pseudomonadota</taxon>
        <taxon>Betaproteobacteria</taxon>
        <taxon>Burkholderiales</taxon>
        <taxon>Burkholderiaceae</taxon>
        <taxon>Paraburkholderia</taxon>
    </lineage>
</organism>